<dbReference type="GO" id="GO:0046872">
    <property type="term" value="F:metal ion binding"/>
    <property type="evidence" value="ECO:0007669"/>
    <property type="project" value="UniProtKB-KW"/>
</dbReference>
<comment type="subcellular location">
    <subcellularLocation>
        <location evidence="2">Nucleus</location>
    </subcellularLocation>
</comment>
<keyword evidence="11" id="KW-1185">Reference proteome</keyword>
<dbReference type="GO" id="GO:0004518">
    <property type="term" value="F:nuclease activity"/>
    <property type="evidence" value="ECO:0007669"/>
    <property type="project" value="UniProtKB-KW"/>
</dbReference>
<dbReference type="Pfam" id="PF13359">
    <property type="entry name" value="DDE_Tnp_4"/>
    <property type="match status" value="1"/>
</dbReference>
<feature type="region of interest" description="Disordered" evidence="8">
    <location>
        <begin position="1"/>
        <end position="30"/>
    </location>
</feature>
<evidence type="ECO:0000256" key="2">
    <source>
        <dbReference type="ARBA" id="ARBA00004123"/>
    </source>
</evidence>
<feature type="region of interest" description="Disordered" evidence="8">
    <location>
        <begin position="416"/>
        <end position="445"/>
    </location>
</feature>
<sequence>MSRKEKSTASFGSKKQTIRGSNWGEQETDDLLDAAQDVQTRKSKYGFNFKDSEVKEIYEIYSKKMGPDGLKWVDMDSTRKPPNIGFRLKVLRREFLVCHELATQSGWNWNEAKHQPLAPNDAELINAIETKGEKAKWLREKKFPWYKKMEKMFGGQSARGERLKNTEDEPQLVGQGATIRKLTEDFQHSEETVQRCIRNVLQCVLLMKSDYIKLPGVDAPVHPKLKQPQFLPFKDALGAIDGTHINAFPDYDETFKERWRDRKGNMSQNVMAVVDFDGNFLYVVAGWEGSAHDNLVLRKAIERGGFKVPPSRYYLVDGGYANTPQFLSPYRGKTYHLAQFSTRSRENRYDCAEELYNHRHAQLRNIVEKTFGILKGRFKICKEMHRYKYDIQTDLVIACCILHNFIKRHQHDNSDDDFSDDEVDSDFGSGNDGVSEEYRGTDTQVGGAMRDKIRDMLWDNR</sequence>
<protein>
    <submittedName>
        <fullName evidence="10">Nuclease</fullName>
    </submittedName>
</protein>
<evidence type="ECO:0000259" key="9">
    <source>
        <dbReference type="Pfam" id="PF13359"/>
    </source>
</evidence>
<dbReference type="EMBL" id="JAMFTS010000001">
    <property type="protein sequence ID" value="KAJ4809748.1"/>
    <property type="molecule type" value="Genomic_DNA"/>
</dbReference>
<dbReference type="GO" id="GO:0016787">
    <property type="term" value="F:hydrolase activity"/>
    <property type="evidence" value="ECO:0007669"/>
    <property type="project" value="UniProtKB-KW"/>
</dbReference>
<reference evidence="10" key="1">
    <citation type="submission" date="2022-08" db="EMBL/GenBank/DDBJ databases">
        <authorList>
            <person name="Marques A."/>
        </authorList>
    </citation>
    <scope>NUCLEOTIDE SEQUENCE</scope>
    <source>
        <strain evidence="10">RhyPub2mFocal</strain>
        <tissue evidence="10">Leaves</tissue>
    </source>
</reference>
<dbReference type="InterPro" id="IPR045249">
    <property type="entry name" value="HARBI1-like"/>
</dbReference>
<comment type="cofactor">
    <cofactor evidence="1">
        <name>a divalent metal cation</name>
        <dbReference type="ChEBI" id="CHEBI:60240"/>
    </cofactor>
</comment>
<keyword evidence="4" id="KW-0540">Nuclease</keyword>
<evidence type="ECO:0000313" key="11">
    <source>
        <dbReference type="Proteomes" id="UP001140206"/>
    </source>
</evidence>
<gene>
    <name evidence="10" type="ORF">LUZ62_022314</name>
</gene>
<evidence type="ECO:0000313" key="10">
    <source>
        <dbReference type="EMBL" id="KAJ4809748.1"/>
    </source>
</evidence>
<feature type="compositionally biased region" description="Acidic residues" evidence="8">
    <location>
        <begin position="416"/>
        <end position="425"/>
    </location>
</feature>
<feature type="domain" description="DDE Tnp4" evidence="9">
    <location>
        <begin position="240"/>
        <end position="404"/>
    </location>
</feature>
<proteinExistence type="inferred from homology"/>
<feature type="compositionally biased region" description="Polar residues" evidence="8">
    <location>
        <begin position="8"/>
        <end position="25"/>
    </location>
</feature>
<dbReference type="GO" id="GO:0005634">
    <property type="term" value="C:nucleus"/>
    <property type="evidence" value="ECO:0007669"/>
    <property type="project" value="UniProtKB-SubCell"/>
</dbReference>
<keyword evidence="5" id="KW-0479">Metal-binding</keyword>
<dbReference type="Proteomes" id="UP001140206">
    <property type="component" value="Chromosome 1"/>
</dbReference>
<evidence type="ECO:0000256" key="8">
    <source>
        <dbReference type="SAM" id="MobiDB-lite"/>
    </source>
</evidence>
<dbReference type="AlphaFoldDB" id="A0AAV8H456"/>
<keyword evidence="6" id="KW-0378">Hydrolase</keyword>
<name>A0AAV8H456_9POAL</name>
<evidence type="ECO:0000256" key="1">
    <source>
        <dbReference type="ARBA" id="ARBA00001968"/>
    </source>
</evidence>
<keyword evidence="7" id="KW-0539">Nucleus</keyword>
<evidence type="ECO:0000256" key="6">
    <source>
        <dbReference type="ARBA" id="ARBA00022801"/>
    </source>
</evidence>
<accession>A0AAV8H456</accession>
<evidence type="ECO:0000256" key="7">
    <source>
        <dbReference type="ARBA" id="ARBA00023242"/>
    </source>
</evidence>
<comment type="similarity">
    <text evidence="3">Belongs to the HARBI1 family.</text>
</comment>
<comment type="caution">
    <text evidence="10">The sequence shown here is derived from an EMBL/GenBank/DDBJ whole genome shotgun (WGS) entry which is preliminary data.</text>
</comment>
<evidence type="ECO:0000256" key="5">
    <source>
        <dbReference type="ARBA" id="ARBA00022723"/>
    </source>
</evidence>
<evidence type="ECO:0000256" key="4">
    <source>
        <dbReference type="ARBA" id="ARBA00022722"/>
    </source>
</evidence>
<organism evidence="10 11">
    <name type="scientific">Rhynchospora pubera</name>
    <dbReference type="NCBI Taxonomy" id="906938"/>
    <lineage>
        <taxon>Eukaryota</taxon>
        <taxon>Viridiplantae</taxon>
        <taxon>Streptophyta</taxon>
        <taxon>Embryophyta</taxon>
        <taxon>Tracheophyta</taxon>
        <taxon>Spermatophyta</taxon>
        <taxon>Magnoliopsida</taxon>
        <taxon>Liliopsida</taxon>
        <taxon>Poales</taxon>
        <taxon>Cyperaceae</taxon>
        <taxon>Cyperoideae</taxon>
        <taxon>Rhynchosporeae</taxon>
        <taxon>Rhynchospora</taxon>
    </lineage>
</organism>
<dbReference type="InterPro" id="IPR027806">
    <property type="entry name" value="HARBI1_dom"/>
</dbReference>
<dbReference type="PANTHER" id="PTHR22930">
    <property type="match status" value="1"/>
</dbReference>
<evidence type="ECO:0000256" key="3">
    <source>
        <dbReference type="ARBA" id="ARBA00006958"/>
    </source>
</evidence>
<dbReference type="PANTHER" id="PTHR22930:SF259">
    <property type="entry name" value="OS08G0106900 PROTEIN"/>
    <property type="match status" value="1"/>
</dbReference>